<feature type="transmembrane region" description="Helical" evidence="1">
    <location>
        <begin position="20"/>
        <end position="39"/>
    </location>
</feature>
<keyword evidence="1" id="KW-0812">Transmembrane</keyword>
<feature type="transmembrane region" description="Helical" evidence="1">
    <location>
        <begin position="46"/>
        <end position="68"/>
    </location>
</feature>
<evidence type="ECO:0000313" key="3">
    <source>
        <dbReference type="Proteomes" id="UP001597124"/>
    </source>
</evidence>
<dbReference type="Proteomes" id="UP001597124">
    <property type="component" value="Unassembled WGS sequence"/>
</dbReference>
<keyword evidence="3" id="KW-1185">Reference proteome</keyword>
<organism evidence="2 3">
    <name type="scientific">Sphingosinicella xenopeptidilytica</name>
    <dbReference type="NCBI Taxonomy" id="364098"/>
    <lineage>
        <taxon>Bacteria</taxon>
        <taxon>Pseudomonadati</taxon>
        <taxon>Pseudomonadota</taxon>
        <taxon>Alphaproteobacteria</taxon>
        <taxon>Sphingomonadales</taxon>
        <taxon>Sphingosinicellaceae</taxon>
        <taxon>Sphingosinicella</taxon>
    </lineage>
</organism>
<accession>A0ABW3C6I1</accession>
<reference evidence="3" key="1">
    <citation type="journal article" date="2019" name="Int. J. Syst. Evol. Microbiol.">
        <title>The Global Catalogue of Microorganisms (GCM) 10K type strain sequencing project: providing services to taxonomists for standard genome sequencing and annotation.</title>
        <authorList>
            <consortium name="The Broad Institute Genomics Platform"/>
            <consortium name="The Broad Institute Genome Sequencing Center for Infectious Disease"/>
            <person name="Wu L."/>
            <person name="Ma J."/>
        </authorList>
    </citation>
    <scope>NUCLEOTIDE SEQUENCE [LARGE SCALE GENOMIC DNA]</scope>
    <source>
        <strain evidence="3">CCUG 52537</strain>
    </source>
</reference>
<comment type="caution">
    <text evidence="2">The sequence shown here is derived from an EMBL/GenBank/DDBJ whole genome shotgun (WGS) entry which is preliminary data.</text>
</comment>
<dbReference type="EMBL" id="JBHTIK010000008">
    <property type="protein sequence ID" value="MFD0849199.1"/>
    <property type="molecule type" value="Genomic_DNA"/>
</dbReference>
<dbReference type="RefSeq" id="WP_381491368.1">
    <property type="nucleotide sequence ID" value="NZ_JBHTIK010000008.1"/>
</dbReference>
<proteinExistence type="predicted"/>
<evidence type="ECO:0000256" key="1">
    <source>
        <dbReference type="SAM" id="Phobius"/>
    </source>
</evidence>
<sequence>MADTRIGIVKRIIWPAKASLFALIGGAVGLFGDLVNFFAEFLSADILVLVFAVITGVAGLLCLQRAFMVNAADDTAVDEVVQCTQCDAFRFGLFATAAFILLMLVGQGQSATEAVGRQLGLIKEDTAVIRDQVGDLHAMAQPQMIIDNPKSAQDHFNNAWIYQNMQRNPGKAFAEMQALYADYAPKKLDAAQLYFDAGNAVTGRTQLVEGMQALARKTGDATLLVIAARAAPSEEAGNAMAAEAQAMDPALPFAWWDIMRPKTMRVTDMTQRGAAAQLVRLTADREIIEKFRALYNAQPAQHWYFLPQYAGDMESIARQQSEGLANNIATYDDIASGRLAQRVREEYQQKNR</sequence>
<gene>
    <name evidence="2" type="ORF">ACFQ00_12750</name>
</gene>
<keyword evidence="1" id="KW-0472">Membrane</keyword>
<feature type="transmembrane region" description="Helical" evidence="1">
    <location>
        <begin position="88"/>
        <end position="105"/>
    </location>
</feature>
<keyword evidence="1" id="KW-1133">Transmembrane helix</keyword>
<protein>
    <submittedName>
        <fullName evidence="2">Uncharacterized protein</fullName>
    </submittedName>
</protein>
<name>A0ABW3C6I1_SPHXN</name>
<evidence type="ECO:0000313" key="2">
    <source>
        <dbReference type="EMBL" id="MFD0849199.1"/>
    </source>
</evidence>